<reference evidence="1" key="1">
    <citation type="journal article" date="2023" name="Mol. Phylogenet. Evol.">
        <title>Genome-scale phylogeny and comparative genomics of the fungal order Sordariales.</title>
        <authorList>
            <person name="Hensen N."/>
            <person name="Bonometti L."/>
            <person name="Westerberg I."/>
            <person name="Brannstrom I.O."/>
            <person name="Guillou S."/>
            <person name="Cros-Aarteil S."/>
            <person name="Calhoun S."/>
            <person name="Haridas S."/>
            <person name="Kuo A."/>
            <person name="Mondo S."/>
            <person name="Pangilinan J."/>
            <person name="Riley R."/>
            <person name="LaButti K."/>
            <person name="Andreopoulos B."/>
            <person name="Lipzen A."/>
            <person name="Chen C."/>
            <person name="Yan M."/>
            <person name="Daum C."/>
            <person name="Ng V."/>
            <person name="Clum A."/>
            <person name="Steindorff A."/>
            <person name="Ohm R.A."/>
            <person name="Martin F."/>
            <person name="Silar P."/>
            <person name="Natvig D.O."/>
            <person name="Lalanne C."/>
            <person name="Gautier V."/>
            <person name="Ament-Velasquez S.L."/>
            <person name="Kruys A."/>
            <person name="Hutchinson M.I."/>
            <person name="Powell A.J."/>
            <person name="Barry K."/>
            <person name="Miller A.N."/>
            <person name="Grigoriev I.V."/>
            <person name="Debuchy R."/>
            <person name="Gladieux P."/>
            <person name="Hiltunen Thoren M."/>
            <person name="Johannesson H."/>
        </authorList>
    </citation>
    <scope>NUCLEOTIDE SEQUENCE</scope>
    <source>
        <strain evidence="1">CBS 958.72</strain>
    </source>
</reference>
<keyword evidence="2" id="KW-1185">Reference proteome</keyword>
<organism evidence="1 2">
    <name type="scientific">Lasiosphaeria ovina</name>
    <dbReference type="NCBI Taxonomy" id="92902"/>
    <lineage>
        <taxon>Eukaryota</taxon>
        <taxon>Fungi</taxon>
        <taxon>Dikarya</taxon>
        <taxon>Ascomycota</taxon>
        <taxon>Pezizomycotina</taxon>
        <taxon>Sordariomycetes</taxon>
        <taxon>Sordariomycetidae</taxon>
        <taxon>Sordariales</taxon>
        <taxon>Lasiosphaeriaceae</taxon>
        <taxon>Lasiosphaeria</taxon>
    </lineage>
</organism>
<reference evidence="1" key="2">
    <citation type="submission" date="2023-06" db="EMBL/GenBank/DDBJ databases">
        <authorList>
            <consortium name="Lawrence Berkeley National Laboratory"/>
            <person name="Haridas S."/>
            <person name="Hensen N."/>
            <person name="Bonometti L."/>
            <person name="Westerberg I."/>
            <person name="Brannstrom I.O."/>
            <person name="Guillou S."/>
            <person name="Cros-Aarteil S."/>
            <person name="Calhoun S."/>
            <person name="Kuo A."/>
            <person name="Mondo S."/>
            <person name="Pangilinan J."/>
            <person name="Riley R."/>
            <person name="Labutti K."/>
            <person name="Andreopoulos B."/>
            <person name="Lipzen A."/>
            <person name="Chen C."/>
            <person name="Yanf M."/>
            <person name="Daum C."/>
            <person name="Ng V."/>
            <person name="Clum A."/>
            <person name="Steindorff A."/>
            <person name="Ohm R."/>
            <person name="Martin F."/>
            <person name="Silar P."/>
            <person name="Natvig D."/>
            <person name="Lalanne C."/>
            <person name="Gautier V."/>
            <person name="Ament-Velasquez S.L."/>
            <person name="Kruys A."/>
            <person name="Hutchinson M.I."/>
            <person name="Powell A.J."/>
            <person name="Barry K."/>
            <person name="Miller A.N."/>
            <person name="Grigoriev I.V."/>
            <person name="Debuchy R."/>
            <person name="Gladieux P."/>
            <person name="Thoren M.H."/>
            <person name="Johannesson H."/>
        </authorList>
    </citation>
    <scope>NUCLEOTIDE SEQUENCE</scope>
    <source>
        <strain evidence="1">CBS 958.72</strain>
    </source>
</reference>
<dbReference type="Proteomes" id="UP001287356">
    <property type="component" value="Unassembled WGS sequence"/>
</dbReference>
<comment type="caution">
    <text evidence="1">The sequence shown here is derived from an EMBL/GenBank/DDBJ whole genome shotgun (WGS) entry which is preliminary data.</text>
</comment>
<evidence type="ECO:0000313" key="1">
    <source>
        <dbReference type="EMBL" id="KAK3373060.1"/>
    </source>
</evidence>
<accession>A0AAE0KBA3</accession>
<dbReference type="AlphaFoldDB" id="A0AAE0KBA3"/>
<gene>
    <name evidence="1" type="ORF">B0T24DRAFT_593299</name>
</gene>
<name>A0AAE0KBA3_9PEZI</name>
<dbReference type="EMBL" id="JAULSN010000004">
    <property type="protein sequence ID" value="KAK3373060.1"/>
    <property type="molecule type" value="Genomic_DNA"/>
</dbReference>
<protein>
    <submittedName>
        <fullName evidence="1">Uncharacterized protein</fullName>
    </submittedName>
</protein>
<proteinExistence type="predicted"/>
<evidence type="ECO:0000313" key="2">
    <source>
        <dbReference type="Proteomes" id="UP001287356"/>
    </source>
</evidence>
<sequence>MAIPFQSWRETTYVKRYETQSGRKHQQEFKIAHANYRWPKQMLKEFAKWTDWGDMVGTIKQKNADLHQLDAQWSELRKREEWESRQQAHEGHMRLSDAMKAKMERIANAITNAKKDTDRWGLLEWLQKEGQNINPSIFLSGESTKSSTADTGGWIL</sequence>